<keyword evidence="5" id="KW-1185">Reference proteome</keyword>
<dbReference type="PROSITE" id="PS51186">
    <property type="entry name" value="GNAT"/>
    <property type="match status" value="1"/>
</dbReference>
<evidence type="ECO:0000256" key="1">
    <source>
        <dbReference type="ARBA" id="ARBA00022679"/>
    </source>
</evidence>
<protein>
    <submittedName>
        <fullName evidence="4">GNAT family N-acetyltransferase</fullName>
    </submittedName>
</protein>
<proteinExistence type="predicted"/>
<dbReference type="CDD" id="cd04301">
    <property type="entry name" value="NAT_SF"/>
    <property type="match status" value="1"/>
</dbReference>
<keyword evidence="2" id="KW-0012">Acyltransferase</keyword>
<dbReference type="InterPro" id="IPR050680">
    <property type="entry name" value="YpeA/RimI_acetyltransf"/>
</dbReference>
<dbReference type="EMBL" id="QTKX01000003">
    <property type="protein sequence ID" value="MBS8266733.1"/>
    <property type="molecule type" value="Genomic_DNA"/>
</dbReference>
<sequence>MMAVEQIERATEEDLPVIGDMFSECKEYLESRGILQWDEKYPNREYFENAMQGEELFVLKKGEDTFGVMVLDEWQASEWENADWTGTNGKPLILHSFCVDPSAQGGGYGSKMLQFAEEFAKGHGYGALRLDTYSGNEGAVRFYEKRGYKITGKVMMNGKPEGHELYVCFEKLF</sequence>
<organism evidence="4 5">
    <name type="scientific">Mesobacillus boroniphilus</name>
    <dbReference type="NCBI Taxonomy" id="308892"/>
    <lineage>
        <taxon>Bacteria</taxon>
        <taxon>Bacillati</taxon>
        <taxon>Bacillota</taxon>
        <taxon>Bacilli</taxon>
        <taxon>Bacillales</taxon>
        <taxon>Bacillaceae</taxon>
        <taxon>Mesobacillus</taxon>
    </lineage>
</organism>
<comment type="caution">
    <text evidence="4">The sequence shown here is derived from an EMBL/GenBank/DDBJ whole genome shotgun (WGS) entry which is preliminary data.</text>
</comment>
<name>A0A944CRZ2_9BACI</name>
<dbReference type="InterPro" id="IPR000182">
    <property type="entry name" value="GNAT_dom"/>
</dbReference>
<dbReference type="PANTHER" id="PTHR43420:SF47">
    <property type="entry name" value="N-ACETYLTRANSFERASE DOMAIN-CONTAINING PROTEIN"/>
    <property type="match status" value="1"/>
</dbReference>
<evidence type="ECO:0000313" key="4">
    <source>
        <dbReference type="EMBL" id="MBS8266733.1"/>
    </source>
</evidence>
<dbReference type="Gene3D" id="3.40.630.30">
    <property type="match status" value="1"/>
</dbReference>
<keyword evidence="1" id="KW-0808">Transferase</keyword>
<dbReference type="InterPro" id="IPR016181">
    <property type="entry name" value="Acyl_CoA_acyltransferase"/>
</dbReference>
<dbReference type="GO" id="GO:0016747">
    <property type="term" value="F:acyltransferase activity, transferring groups other than amino-acyl groups"/>
    <property type="evidence" value="ECO:0007669"/>
    <property type="project" value="InterPro"/>
</dbReference>
<gene>
    <name evidence="4" type="ORF">DYI25_20115</name>
</gene>
<accession>A0A944CRZ2</accession>
<evidence type="ECO:0000256" key="2">
    <source>
        <dbReference type="ARBA" id="ARBA00023315"/>
    </source>
</evidence>
<dbReference type="Proteomes" id="UP000761411">
    <property type="component" value="Unassembled WGS sequence"/>
</dbReference>
<dbReference type="SUPFAM" id="SSF55729">
    <property type="entry name" value="Acyl-CoA N-acyltransferases (Nat)"/>
    <property type="match status" value="1"/>
</dbReference>
<evidence type="ECO:0000259" key="3">
    <source>
        <dbReference type="PROSITE" id="PS51186"/>
    </source>
</evidence>
<dbReference type="AlphaFoldDB" id="A0A944CRZ2"/>
<dbReference type="PANTHER" id="PTHR43420">
    <property type="entry name" value="ACETYLTRANSFERASE"/>
    <property type="match status" value="1"/>
</dbReference>
<evidence type="ECO:0000313" key="5">
    <source>
        <dbReference type="Proteomes" id="UP000761411"/>
    </source>
</evidence>
<feature type="domain" description="N-acetyltransferase" evidence="3">
    <location>
        <begin position="5"/>
        <end position="171"/>
    </location>
</feature>
<dbReference type="Pfam" id="PF00583">
    <property type="entry name" value="Acetyltransf_1"/>
    <property type="match status" value="1"/>
</dbReference>
<reference evidence="4 5" key="1">
    <citation type="journal article" date="2021" name="Microorganisms">
        <title>Bacterial Dimethylsulfoniopropionate Biosynthesis in the East China Sea.</title>
        <authorList>
            <person name="Liu J."/>
            <person name="Zhang Y."/>
            <person name="Liu J."/>
            <person name="Zhong H."/>
            <person name="Williams B.T."/>
            <person name="Zheng Y."/>
            <person name="Curson A.R.J."/>
            <person name="Sun C."/>
            <person name="Sun H."/>
            <person name="Song D."/>
            <person name="Wagner Mackenzie B."/>
            <person name="Bermejo Martinez A."/>
            <person name="Todd J.D."/>
            <person name="Zhang X.H."/>
        </authorList>
    </citation>
    <scope>NUCLEOTIDE SEQUENCE [LARGE SCALE GENOMIC DNA]</scope>
    <source>
        <strain evidence="4 5">ESS08</strain>
    </source>
</reference>